<dbReference type="EMBL" id="CP034328">
    <property type="protein sequence ID" value="AZL57735.1"/>
    <property type="molecule type" value="Genomic_DNA"/>
</dbReference>
<name>A0A3S8U2D3_9RHOB</name>
<accession>A0A3S8U2D3</accession>
<dbReference type="InterPro" id="IPR036365">
    <property type="entry name" value="PGBD-like_sf"/>
</dbReference>
<protein>
    <submittedName>
        <fullName evidence="3">Peptidoglycan-binding protein</fullName>
    </submittedName>
</protein>
<organism evidence="3 4">
    <name type="scientific">Tabrizicola piscis</name>
    <dbReference type="NCBI Taxonomy" id="2494374"/>
    <lineage>
        <taxon>Bacteria</taxon>
        <taxon>Pseudomonadati</taxon>
        <taxon>Pseudomonadota</taxon>
        <taxon>Alphaproteobacteria</taxon>
        <taxon>Rhodobacterales</taxon>
        <taxon>Paracoccaceae</taxon>
        <taxon>Tabrizicola</taxon>
    </lineage>
</organism>
<evidence type="ECO:0000259" key="2">
    <source>
        <dbReference type="Pfam" id="PF01471"/>
    </source>
</evidence>
<dbReference type="InterPro" id="IPR036366">
    <property type="entry name" value="PGBDSf"/>
</dbReference>
<dbReference type="OrthoDB" id="8092964at2"/>
<dbReference type="Pfam" id="PF01471">
    <property type="entry name" value="PG_binding_1"/>
    <property type="match status" value="3"/>
</dbReference>
<dbReference type="Proteomes" id="UP000282002">
    <property type="component" value="Chromosome"/>
</dbReference>
<dbReference type="RefSeq" id="WP_125323936.1">
    <property type="nucleotide sequence ID" value="NZ_CP034328.1"/>
</dbReference>
<gene>
    <name evidence="3" type="ORF">EI545_02075</name>
</gene>
<keyword evidence="1" id="KW-0732">Signal</keyword>
<keyword evidence="4" id="KW-1185">Reference proteome</keyword>
<sequence>MRNFTLPLVLAACVGVSVPAAAQSNLEEILGGLAQGLVQQEQDRAAYIAAQSANTVTGYRNYLSRYPKGAYRTNAEKALARLGAPVAGSTAAAAQAEARLGITYGQRVSVQRELTRLGFQTYGADGVWGKNTRNAIATWQSNGGETATGYVTEAQLRVLLRTGTVLDPPDDTPPTGTLGGAEVEAALGLTRTQRITIQRQLTALGYDAGVADGLWGSNTRTAIRAWQKANKKTQSGYMTAAQVRLIADQAGSTVTPTPTPDTSPTAVMEERLLGLTLAERTDIQRRLTRLGYNTYGSDGTFGGNTRRAIAAWQADEGATITGYLSADQVRLIRTETGG</sequence>
<evidence type="ECO:0000313" key="4">
    <source>
        <dbReference type="Proteomes" id="UP000282002"/>
    </source>
</evidence>
<dbReference type="InterPro" id="IPR002477">
    <property type="entry name" value="Peptidoglycan-bd-like"/>
</dbReference>
<feature type="signal peptide" evidence="1">
    <location>
        <begin position="1"/>
        <end position="22"/>
    </location>
</feature>
<evidence type="ECO:0000256" key="1">
    <source>
        <dbReference type="SAM" id="SignalP"/>
    </source>
</evidence>
<evidence type="ECO:0000313" key="3">
    <source>
        <dbReference type="EMBL" id="AZL57735.1"/>
    </source>
</evidence>
<feature type="chain" id="PRO_5019150255" evidence="1">
    <location>
        <begin position="23"/>
        <end position="338"/>
    </location>
</feature>
<dbReference type="AlphaFoldDB" id="A0A3S8U2D3"/>
<dbReference type="Gene3D" id="1.10.101.10">
    <property type="entry name" value="PGBD-like superfamily/PGBD"/>
    <property type="match status" value="3"/>
</dbReference>
<proteinExistence type="predicted"/>
<dbReference type="KEGG" id="taw:EI545_02075"/>
<feature type="domain" description="Peptidoglycan binding-like" evidence="2">
    <location>
        <begin position="279"/>
        <end position="329"/>
    </location>
</feature>
<feature type="domain" description="Peptidoglycan binding-like" evidence="2">
    <location>
        <begin position="192"/>
        <end position="244"/>
    </location>
</feature>
<feature type="domain" description="Peptidoglycan binding-like" evidence="2">
    <location>
        <begin position="107"/>
        <end position="159"/>
    </location>
</feature>
<reference evidence="3 4" key="1">
    <citation type="submission" date="2018-12" db="EMBL/GenBank/DDBJ databases">
        <title>Complete genome sequencing of Tabrizicola sp. K13M18.</title>
        <authorList>
            <person name="Bae J.-W."/>
        </authorList>
    </citation>
    <scope>NUCLEOTIDE SEQUENCE [LARGE SCALE GENOMIC DNA]</scope>
    <source>
        <strain evidence="3 4">K13M18</strain>
    </source>
</reference>
<dbReference type="SUPFAM" id="SSF47090">
    <property type="entry name" value="PGBD-like"/>
    <property type="match status" value="3"/>
</dbReference>